<gene>
    <name evidence="2" type="ORF">NVS89_00095</name>
</gene>
<feature type="signal peptide" evidence="1">
    <location>
        <begin position="1"/>
        <end position="27"/>
    </location>
</feature>
<dbReference type="RefSeq" id="WP_258730410.1">
    <property type="nucleotide sequence ID" value="NZ_JANTHZ010000001.1"/>
</dbReference>
<evidence type="ECO:0000313" key="3">
    <source>
        <dbReference type="Proteomes" id="UP001151088"/>
    </source>
</evidence>
<comment type="caution">
    <text evidence="2">The sequence shown here is derived from an EMBL/GenBank/DDBJ whole genome shotgun (WGS) entry which is preliminary data.</text>
</comment>
<keyword evidence="1" id="KW-0732">Signal</keyword>
<dbReference type="AlphaFoldDB" id="A0A9X2T3D6"/>
<organism evidence="2 3">
    <name type="scientific">Ancylobacter mangrovi</name>
    <dbReference type="NCBI Taxonomy" id="2972472"/>
    <lineage>
        <taxon>Bacteria</taxon>
        <taxon>Pseudomonadati</taxon>
        <taxon>Pseudomonadota</taxon>
        <taxon>Alphaproteobacteria</taxon>
        <taxon>Hyphomicrobiales</taxon>
        <taxon>Xanthobacteraceae</taxon>
        <taxon>Ancylobacter</taxon>
    </lineage>
</organism>
<name>A0A9X2T3D6_9HYPH</name>
<accession>A0A9X2T3D6</accession>
<dbReference type="EMBL" id="JANTHZ010000001">
    <property type="protein sequence ID" value="MCS0493479.1"/>
    <property type="molecule type" value="Genomic_DNA"/>
</dbReference>
<evidence type="ECO:0000256" key="1">
    <source>
        <dbReference type="SAM" id="SignalP"/>
    </source>
</evidence>
<proteinExistence type="predicted"/>
<keyword evidence="3" id="KW-1185">Reference proteome</keyword>
<dbReference type="Proteomes" id="UP001151088">
    <property type="component" value="Unassembled WGS sequence"/>
</dbReference>
<evidence type="ECO:0000313" key="2">
    <source>
        <dbReference type="EMBL" id="MCS0493479.1"/>
    </source>
</evidence>
<feature type="chain" id="PRO_5040940673" description="Secreted protein" evidence="1">
    <location>
        <begin position="28"/>
        <end position="100"/>
    </location>
</feature>
<reference evidence="2" key="1">
    <citation type="submission" date="2022-08" db="EMBL/GenBank/DDBJ databases">
        <authorList>
            <person name="Li F."/>
        </authorList>
    </citation>
    <scope>NUCLEOTIDE SEQUENCE</scope>
    <source>
        <strain evidence="2">MQZ15Z-1</strain>
    </source>
</reference>
<sequence length="100" mass="10327">MLRDVLRPIGLCLACLALLLPIPAASAGCPERPPCKGCGCRGGPGYRGPDGRCVGFKNLTRVCGTPPTTRCRFENAPGTGLNRDCVLGKEATGAKDTGPD</sequence>
<protein>
    <recommendedName>
        <fullName evidence="4">Secreted protein</fullName>
    </recommendedName>
</protein>
<evidence type="ECO:0008006" key="4">
    <source>
        <dbReference type="Google" id="ProtNLM"/>
    </source>
</evidence>
<dbReference type="PROSITE" id="PS51257">
    <property type="entry name" value="PROKAR_LIPOPROTEIN"/>
    <property type="match status" value="1"/>
</dbReference>